<accession>A0A843W5Z9</accession>
<dbReference type="AlphaFoldDB" id="A0A843W5Z9"/>
<sequence length="114" mass="12452">MLTTSAVQTRSSFSPTLISRVTRLVTVLAVALRWSVGYENLGSPFFARSLRDVEGMLLAVEYQSAKAVARKRVKISKNEEEAPRTPSPHEILSSLASSPRSTTFGNELGSAKRV</sequence>
<evidence type="ECO:0000313" key="3">
    <source>
        <dbReference type="Proteomes" id="UP000652761"/>
    </source>
</evidence>
<protein>
    <submittedName>
        <fullName evidence="2">Uncharacterized protein</fullName>
    </submittedName>
</protein>
<dbReference type="Proteomes" id="UP000652761">
    <property type="component" value="Unassembled WGS sequence"/>
</dbReference>
<dbReference type="EMBL" id="NMUH01003631">
    <property type="protein sequence ID" value="MQM06463.1"/>
    <property type="molecule type" value="Genomic_DNA"/>
</dbReference>
<feature type="region of interest" description="Disordered" evidence="1">
    <location>
        <begin position="75"/>
        <end position="114"/>
    </location>
</feature>
<name>A0A843W5Z9_COLES</name>
<keyword evidence="3" id="KW-1185">Reference proteome</keyword>
<feature type="compositionally biased region" description="Polar residues" evidence="1">
    <location>
        <begin position="94"/>
        <end position="105"/>
    </location>
</feature>
<evidence type="ECO:0000313" key="2">
    <source>
        <dbReference type="EMBL" id="MQM06463.1"/>
    </source>
</evidence>
<gene>
    <name evidence="2" type="ORF">Taro_039286</name>
</gene>
<organism evidence="2 3">
    <name type="scientific">Colocasia esculenta</name>
    <name type="common">Wild taro</name>
    <name type="synonym">Arum esculentum</name>
    <dbReference type="NCBI Taxonomy" id="4460"/>
    <lineage>
        <taxon>Eukaryota</taxon>
        <taxon>Viridiplantae</taxon>
        <taxon>Streptophyta</taxon>
        <taxon>Embryophyta</taxon>
        <taxon>Tracheophyta</taxon>
        <taxon>Spermatophyta</taxon>
        <taxon>Magnoliopsida</taxon>
        <taxon>Liliopsida</taxon>
        <taxon>Araceae</taxon>
        <taxon>Aroideae</taxon>
        <taxon>Colocasieae</taxon>
        <taxon>Colocasia</taxon>
    </lineage>
</organism>
<comment type="caution">
    <text evidence="2">The sequence shown here is derived from an EMBL/GenBank/DDBJ whole genome shotgun (WGS) entry which is preliminary data.</text>
</comment>
<reference evidence="2" key="1">
    <citation type="submission" date="2017-07" db="EMBL/GenBank/DDBJ databases">
        <title>Taro Niue Genome Assembly and Annotation.</title>
        <authorList>
            <person name="Atibalentja N."/>
            <person name="Keating K."/>
            <person name="Fields C.J."/>
        </authorList>
    </citation>
    <scope>NUCLEOTIDE SEQUENCE</scope>
    <source>
        <strain evidence="2">Niue_2</strain>
        <tissue evidence="2">Leaf</tissue>
    </source>
</reference>
<evidence type="ECO:0000256" key="1">
    <source>
        <dbReference type="SAM" id="MobiDB-lite"/>
    </source>
</evidence>
<proteinExistence type="predicted"/>